<dbReference type="GO" id="GO:0003700">
    <property type="term" value="F:DNA-binding transcription factor activity"/>
    <property type="evidence" value="ECO:0007669"/>
    <property type="project" value="TreeGrafter"/>
</dbReference>
<evidence type="ECO:0000256" key="2">
    <source>
        <dbReference type="ARBA" id="ARBA00023015"/>
    </source>
</evidence>
<reference evidence="6 7" key="1">
    <citation type="journal article" date="2014" name="Genome Announc.">
        <title>Draft Genome Sequence of Petroleum Oil-Degrading Marine Bacterium Pseudomonas taeanensis Strain MS-3, Isolated from a Crude Oil-Contaminated Seashore.</title>
        <authorList>
            <person name="Lee S.Y."/>
            <person name="Kim S.H."/>
            <person name="Lee D.G."/>
            <person name="Shin S."/>
            <person name="Yun S.H."/>
            <person name="Choi C.W."/>
            <person name="Chung Y.H."/>
            <person name="Choi J.S."/>
            <person name="Kahng H.Y."/>
            <person name="Kim S.I."/>
        </authorList>
    </citation>
    <scope>NUCLEOTIDE SEQUENCE [LARGE SCALE GENOMIC DNA]</scope>
    <source>
        <strain evidence="6 7">MS-3</strain>
    </source>
</reference>
<feature type="domain" description="HTH lacI-type" evidence="5">
    <location>
        <begin position="12"/>
        <end position="66"/>
    </location>
</feature>
<evidence type="ECO:0000256" key="4">
    <source>
        <dbReference type="ARBA" id="ARBA00023163"/>
    </source>
</evidence>
<dbReference type="PANTHER" id="PTHR30146:SF95">
    <property type="entry name" value="RIBOSE OPERON REPRESSOR"/>
    <property type="match status" value="1"/>
</dbReference>
<sequence>MTGQIDASRRPITAKDVARLAGVSQSAVSRTFTQGASVGPATREKVRQAATQLGYRPNLLARSLITSRSNLVGVVVPSLDNPFYAQVLEQLSAAFESLGYRILLFSTANHEDSDPVLEEVLSYRVEALILVSASLSSSFAEQCYAIGLPVVLFNRRIDNDNISSVTSDNVTGARMIAAFLIAAGHRHIGFIAGKPTSSTGRDRQRAFHEALDAAGRGVPVTEVGAFSFEGGAAATRRLLTVQPQIDAIFCANDVMALAAIGVASHEFGRHVGKDISIVGFDDIAISAWPTFALTTYQQPVVRMVERTVRIILDQLERPGSRAVAEIIAGQLVVRRSAHAPEHGVVIRDGQSIWQP</sequence>
<proteinExistence type="predicted"/>
<accession>A0A0A1YP99</accession>
<keyword evidence="7" id="KW-1185">Reference proteome</keyword>
<dbReference type="Pfam" id="PF13377">
    <property type="entry name" value="Peripla_BP_3"/>
    <property type="match status" value="1"/>
</dbReference>
<protein>
    <submittedName>
        <fullName evidence="6">LacI family transcriptional regulator</fullName>
    </submittedName>
</protein>
<keyword evidence="4" id="KW-0804">Transcription</keyword>
<dbReference type="Gene3D" id="3.40.50.2300">
    <property type="match status" value="2"/>
</dbReference>
<dbReference type="InterPro" id="IPR000843">
    <property type="entry name" value="HTH_LacI"/>
</dbReference>
<comment type="caution">
    <text evidence="6">The sequence shown here is derived from an EMBL/GenBank/DDBJ whole genome shotgun (WGS) entry which is preliminary data.</text>
</comment>
<keyword evidence="1" id="KW-0678">Repressor</keyword>
<dbReference type="SUPFAM" id="SSF47413">
    <property type="entry name" value="lambda repressor-like DNA-binding domains"/>
    <property type="match status" value="1"/>
</dbReference>
<gene>
    <name evidence="6" type="ORF">TMS3_0107460</name>
</gene>
<organism evidence="6 7">
    <name type="scientific">Pseudomonas taeanensis MS-3</name>
    <dbReference type="NCBI Taxonomy" id="1395571"/>
    <lineage>
        <taxon>Bacteria</taxon>
        <taxon>Pseudomonadati</taxon>
        <taxon>Pseudomonadota</taxon>
        <taxon>Gammaproteobacteria</taxon>
        <taxon>Pseudomonadales</taxon>
        <taxon>Pseudomonadaceae</taxon>
        <taxon>Pseudomonas</taxon>
    </lineage>
</organism>
<name>A0A0A1YP99_9PSED</name>
<dbReference type="InterPro" id="IPR046335">
    <property type="entry name" value="LacI/GalR-like_sensor"/>
</dbReference>
<dbReference type="AlphaFoldDB" id="A0A0A1YP99"/>
<dbReference type="Gene3D" id="1.10.260.40">
    <property type="entry name" value="lambda repressor-like DNA-binding domains"/>
    <property type="match status" value="1"/>
</dbReference>
<dbReference type="PANTHER" id="PTHR30146">
    <property type="entry name" value="LACI-RELATED TRANSCRIPTIONAL REPRESSOR"/>
    <property type="match status" value="1"/>
</dbReference>
<dbReference type="Proteomes" id="UP000030063">
    <property type="component" value="Unassembled WGS sequence"/>
</dbReference>
<dbReference type="InterPro" id="IPR028082">
    <property type="entry name" value="Peripla_BP_I"/>
</dbReference>
<dbReference type="CDD" id="cd06278">
    <property type="entry name" value="PBP1_LacI-like"/>
    <property type="match status" value="1"/>
</dbReference>
<evidence type="ECO:0000256" key="3">
    <source>
        <dbReference type="ARBA" id="ARBA00023125"/>
    </source>
</evidence>
<dbReference type="STRING" id="1395571.TMS3_0107460"/>
<dbReference type="PROSITE" id="PS50932">
    <property type="entry name" value="HTH_LACI_2"/>
    <property type="match status" value="1"/>
</dbReference>
<dbReference type="Pfam" id="PF00356">
    <property type="entry name" value="LacI"/>
    <property type="match status" value="1"/>
</dbReference>
<keyword evidence="2" id="KW-0805">Transcription regulation</keyword>
<dbReference type="CDD" id="cd01392">
    <property type="entry name" value="HTH_LacI"/>
    <property type="match status" value="1"/>
</dbReference>
<dbReference type="SMART" id="SM00354">
    <property type="entry name" value="HTH_LACI"/>
    <property type="match status" value="1"/>
</dbReference>
<dbReference type="InterPro" id="IPR010982">
    <property type="entry name" value="Lambda_DNA-bd_dom_sf"/>
</dbReference>
<keyword evidence="3" id="KW-0238">DNA-binding</keyword>
<dbReference type="RefSeq" id="WP_025164596.1">
    <property type="nucleotide sequence ID" value="NZ_AWSQ01000001.1"/>
</dbReference>
<evidence type="ECO:0000256" key="1">
    <source>
        <dbReference type="ARBA" id="ARBA00022491"/>
    </source>
</evidence>
<evidence type="ECO:0000313" key="7">
    <source>
        <dbReference type="Proteomes" id="UP000030063"/>
    </source>
</evidence>
<dbReference type="EMBL" id="AWSQ01000001">
    <property type="protein sequence ID" value="KFX71745.1"/>
    <property type="molecule type" value="Genomic_DNA"/>
</dbReference>
<evidence type="ECO:0000313" key="6">
    <source>
        <dbReference type="EMBL" id="KFX71745.1"/>
    </source>
</evidence>
<dbReference type="SUPFAM" id="SSF53822">
    <property type="entry name" value="Periplasmic binding protein-like I"/>
    <property type="match status" value="1"/>
</dbReference>
<dbReference type="eggNOG" id="COG1609">
    <property type="taxonomic scope" value="Bacteria"/>
</dbReference>
<dbReference type="OrthoDB" id="5621819at2"/>
<evidence type="ECO:0000259" key="5">
    <source>
        <dbReference type="PROSITE" id="PS50932"/>
    </source>
</evidence>
<dbReference type="GO" id="GO:0000976">
    <property type="term" value="F:transcription cis-regulatory region binding"/>
    <property type="evidence" value="ECO:0007669"/>
    <property type="project" value="TreeGrafter"/>
</dbReference>